<dbReference type="CDD" id="cd06173">
    <property type="entry name" value="MFS_MefA_like"/>
    <property type="match status" value="1"/>
</dbReference>
<keyword evidence="4 7" id="KW-0812">Transmembrane</keyword>
<feature type="transmembrane region" description="Helical" evidence="7">
    <location>
        <begin position="287"/>
        <end position="304"/>
    </location>
</feature>
<dbReference type="SUPFAM" id="SSF103473">
    <property type="entry name" value="MFS general substrate transporter"/>
    <property type="match status" value="1"/>
</dbReference>
<organism evidence="9 10">
    <name type="scientific">Candidatus Daviesbacteria bacterium GW2011_GWF2_38_6</name>
    <dbReference type="NCBI Taxonomy" id="1618432"/>
    <lineage>
        <taxon>Bacteria</taxon>
        <taxon>Candidatus Daviesiibacteriota</taxon>
    </lineage>
</organism>
<feature type="transmembrane region" description="Helical" evidence="7">
    <location>
        <begin position="220"/>
        <end position="245"/>
    </location>
</feature>
<dbReference type="InterPro" id="IPR010290">
    <property type="entry name" value="TM_effector"/>
</dbReference>
<dbReference type="InterPro" id="IPR036259">
    <property type="entry name" value="MFS_trans_sf"/>
</dbReference>
<feature type="domain" description="Major facilitator superfamily (MFS) profile" evidence="8">
    <location>
        <begin position="1"/>
        <end position="193"/>
    </location>
</feature>
<name>A0A0G0MY08_9BACT</name>
<feature type="transmembrane region" description="Helical" evidence="7">
    <location>
        <begin position="104"/>
        <end position="124"/>
    </location>
</feature>
<evidence type="ECO:0000256" key="5">
    <source>
        <dbReference type="ARBA" id="ARBA00022989"/>
    </source>
</evidence>
<feature type="transmembrane region" description="Helical" evidence="7">
    <location>
        <begin position="47"/>
        <end position="69"/>
    </location>
</feature>
<protein>
    <submittedName>
        <fullName evidence="9">Major facilitator superfamily</fullName>
    </submittedName>
</protein>
<dbReference type="Pfam" id="PF05977">
    <property type="entry name" value="MFS_3"/>
    <property type="match status" value="1"/>
</dbReference>
<accession>A0A0G0MY08</accession>
<dbReference type="InterPro" id="IPR020846">
    <property type="entry name" value="MFS_dom"/>
</dbReference>
<evidence type="ECO:0000259" key="8">
    <source>
        <dbReference type="PROSITE" id="PS50850"/>
    </source>
</evidence>
<comment type="caution">
    <text evidence="9">The sequence shown here is derived from an EMBL/GenBank/DDBJ whole genome shotgun (WGS) entry which is preliminary data.</text>
</comment>
<dbReference type="GO" id="GO:0022857">
    <property type="term" value="F:transmembrane transporter activity"/>
    <property type="evidence" value="ECO:0007669"/>
    <property type="project" value="InterPro"/>
</dbReference>
<dbReference type="PANTHER" id="PTHR23513">
    <property type="entry name" value="INTEGRAL MEMBRANE EFFLUX PROTEIN-RELATED"/>
    <property type="match status" value="1"/>
</dbReference>
<evidence type="ECO:0000256" key="1">
    <source>
        <dbReference type="ARBA" id="ARBA00004651"/>
    </source>
</evidence>
<evidence type="ECO:0000256" key="6">
    <source>
        <dbReference type="ARBA" id="ARBA00023136"/>
    </source>
</evidence>
<keyword evidence="5 7" id="KW-1133">Transmembrane helix</keyword>
<feature type="transmembrane region" description="Helical" evidence="7">
    <location>
        <begin position="76"/>
        <end position="98"/>
    </location>
</feature>
<dbReference type="Gene3D" id="1.20.1250.20">
    <property type="entry name" value="MFS general substrate transporter like domains"/>
    <property type="match status" value="1"/>
</dbReference>
<dbReference type="GO" id="GO:0005886">
    <property type="term" value="C:plasma membrane"/>
    <property type="evidence" value="ECO:0007669"/>
    <property type="project" value="UniProtKB-SubCell"/>
</dbReference>
<evidence type="ECO:0000256" key="3">
    <source>
        <dbReference type="ARBA" id="ARBA00022475"/>
    </source>
</evidence>
<feature type="transmembrane region" description="Helical" evidence="7">
    <location>
        <begin position="145"/>
        <end position="164"/>
    </location>
</feature>
<feature type="transmembrane region" description="Helical" evidence="7">
    <location>
        <begin position="257"/>
        <end position="275"/>
    </location>
</feature>
<evidence type="ECO:0000313" key="9">
    <source>
        <dbReference type="EMBL" id="KKQ78534.1"/>
    </source>
</evidence>
<feature type="transmembrane region" description="Helical" evidence="7">
    <location>
        <begin position="170"/>
        <end position="189"/>
    </location>
</feature>
<reference evidence="9 10" key="1">
    <citation type="journal article" date="2015" name="Nature">
        <title>rRNA introns, odd ribosomes, and small enigmatic genomes across a large radiation of phyla.</title>
        <authorList>
            <person name="Brown C.T."/>
            <person name="Hug L.A."/>
            <person name="Thomas B.C."/>
            <person name="Sharon I."/>
            <person name="Castelle C.J."/>
            <person name="Singh A."/>
            <person name="Wilkins M.J."/>
            <person name="Williams K.H."/>
            <person name="Banfield J.F."/>
        </authorList>
    </citation>
    <scope>NUCLEOTIDE SEQUENCE [LARGE SCALE GENOMIC DNA]</scope>
</reference>
<evidence type="ECO:0000256" key="2">
    <source>
        <dbReference type="ARBA" id="ARBA00022448"/>
    </source>
</evidence>
<sequence length="406" mass="44308">MKPFLTLKIPNFRNYLLGAFLSEIGNQMQVVAVAWQVYEMTRNPVSLGLIGVANFLPIILFSLIGGLVVDKVDRRNLLILVQGLQAILALSLFGLTMFHLINPLMIYVILFLISTSQSFSIPARQSVVPHLVPKKLFMNAVSLNTLQYQSAIMIGPAIAGFLIAGVGVQAIYLVNALSFIFFIMAIFSIKVPLQSHDREAVEFSLGSIMEGIRFVVKTPILLTTMVLDFLVTFFGTATILMPVFAQDVLQVGPKGLGLLYSAPAIGGVLAGLFISLMHHKIKHQGKAIIASIILYGLATIGFGFSKIFPLSILFLVLVGFGDMFSTIIRNTIRQLITPDYLRGRMASVMRIFFQGGPQLGDMEAGFLAKVIGGPVSVVVGGVGTVIITVLIIWKNKSLRNYTLDKD</sequence>
<keyword evidence="3" id="KW-1003">Cell membrane</keyword>
<feature type="transmembrane region" description="Helical" evidence="7">
    <location>
        <begin position="371"/>
        <end position="393"/>
    </location>
</feature>
<evidence type="ECO:0000313" key="10">
    <source>
        <dbReference type="Proteomes" id="UP000034324"/>
    </source>
</evidence>
<keyword evidence="6 7" id="KW-0472">Membrane</keyword>
<keyword evidence="2" id="KW-0813">Transport</keyword>
<dbReference type="PANTHER" id="PTHR23513:SF9">
    <property type="entry name" value="ENTEROBACTIN EXPORTER ENTS"/>
    <property type="match status" value="1"/>
</dbReference>
<dbReference type="PROSITE" id="PS50850">
    <property type="entry name" value="MFS"/>
    <property type="match status" value="2"/>
</dbReference>
<feature type="domain" description="Major facilitator superfamily (MFS) profile" evidence="8">
    <location>
        <begin position="199"/>
        <end position="406"/>
    </location>
</feature>
<dbReference type="AlphaFoldDB" id="A0A0G0MY08"/>
<comment type="subcellular location">
    <subcellularLocation>
        <location evidence="1">Cell membrane</location>
        <topology evidence="1">Multi-pass membrane protein</topology>
    </subcellularLocation>
</comment>
<evidence type="ECO:0000256" key="7">
    <source>
        <dbReference type="SAM" id="Phobius"/>
    </source>
</evidence>
<proteinExistence type="predicted"/>
<evidence type="ECO:0000256" key="4">
    <source>
        <dbReference type="ARBA" id="ARBA00022692"/>
    </source>
</evidence>
<dbReference type="EMBL" id="LBVC01000018">
    <property type="protein sequence ID" value="KKQ78534.1"/>
    <property type="molecule type" value="Genomic_DNA"/>
</dbReference>
<dbReference type="Proteomes" id="UP000034324">
    <property type="component" value="Unassembled WGS sequence"/>
</dbReference>
<gene>
    <name evidence="9" type="ORF">US99_C0018G0012</name>
</gene>